<dbReference type="InterPro" id="IPR048350">
    <property type="entry name" value="S-Me-THD-like_C"/>
</dbReference>
<evidence type="ECO:0000313" key="6">
    <source>
        <dbReference type="Proteomes" id="UP001610728"/>
    </source>
</evidence>
<evidence type="ECO:0000259" key="1">
    <source>
        <dbReference type="Pfam" id="PF01968"/>
    </source>
</evidence>
<dbReference type="EMBL" id="JABSNW010000002">
    <property type="protein sequence ID" value="KAL2889864.1"/>
    <property type="molecule type" value="Genomic_DNA"/>
</dbReference>
<dbReference type="Pfam" id="PF01968">
    <property type="entry name" value="Hydantoinase_A"/>
    <property type="match status" value="1"/>
</dbReference>
<dbReference type="InterPro" id="IPR008040">
    <property type="entry name" value="Hydant_A_N"/>
</dbReference>
<feature type="domain" description="Hydantoinase/oxoprolinase N-terminal" evidence="2">
    <location>
        <begin position="8"/>
        <end position="185"/>
    </location>
</feature>
<dbReference type="RefSeq" id="XP_070861044.1">
    <property type="nucleotide sequence ID" value="XM_071006358.1"/>
</dbReference>
<sequence length="1001" mass="105020">MPATRYVIGVDVGGTNTDAVVLNPLLKGAAAVKATYKAPTGCDLTTGIEAAIAAVLSKAAIVPSDITALMIGTTHFINAVVERDAARLDKVAAIRLCAPSFTSGLPPFVDFPEDLSRIMKGYTVQINGGLQIEGDPIAMIDEAEVNAHAATIKALGLRCVVVTGVNSPQDESYRQEETVASILRATLGPSVSIVCSKDVSGLGLLERENAAIINASILRFAQGTIRGFQRAMDGLALVCPLYLTSNSGHLLTTEEAMKCPVSVFSSGPTNSLRGAAFLAQTGEADISPSMGGNPLTRYVIDIGGTTTDIGCLLPSGFPRLASAFTTMGGVRVNFSMPQTESTGLGGGSVVRFASGTAKVGPDSVAKDLALKAKCFGGDVLTSTDIMVATGKVSIGSVRPMVEQGEVLQFKLLAKRMIEDNLDRMKTSSEPCSVILVGGASFLCPPSLDGVSNIEIPKHAEVANAIGAAVGEVGASIVTIVDESKKDECLVQVKKDAFAKAVEKGALKGGIRIIEEEVSGLPYVDRKFKISVKVAGPIDYEKLASIKVGAFSEQLATGDVAEPQTIAQTHKLAKTTHVKPPQKDDYVTYRPTILPSRLWSLTETDLLFISRGCYILGCGGGGSPYANYLEAKQLIQSGASITVIDIEDLADDAKCPPVAGLGSPMVGLERPGSRAVLHAIQEIEHHQGFKTTATLGAEIGGGNGMEALLWASSKFLDVPCVDADLMGRAYPRFECSSLFIGAKDINELLPAALASGDGTNFVLTHSKSSLAVDQTLRAACMTMGSAAGIACRPVSKPELQSCAIRKSISLAWRLGRAVSIAQAMGATDTTPERIVSEFGGPTNAGKVFEGKIVGVGQYLSKGHTYGRLTIERLAEGEGSECQGKYGDLVRVEIPFINENLVLEGITRSGERKIIASVPDLIMILDSVTAEAVGVPEYRYGLRVIVMVANAHTLWTTQRGLEIGGPAAFGYSAEDLQYRAAFCGGYGGVKSVIDEYGPPKAST</sequence>
<dbReference type="PANTHER" id="PTHR11365:SF10">
    <property type="entry name" value="HYDANTOINASE_OXOPROLINASE"/>
    <property type="match status" value="1"/>
</dbReference>
<feature type="domain" description="Hydantoinase A/oxoprolinase" evidence="1">
    <location>
        <begin position="207"/>
        <end position="395"/>
    </location>
</feature>
<dbReference type="Proteomes" id="UP001610728">
    <property type="component" value="Unassembled WGS sequence"/>
</dbReference>
<organism evidence="5 6">
    <name type="scientific">Ceratocystis lukuohia</name>
    <dbReference type="NCBI Taxonomy" id="2019550"/>
    <lineage>
        <taxon>Eukaryota</taxon>
        <taxon>Fungi</taxon>
        <taxon>Dikarya</taxon>
        <taxon>Ascomycota</taxon>
        <taxon>Pezizomycotina</taxon>
        <taxon>Sordariomycetes</taxon>
        <taxon>Hypocreomycetidae</taxon>
        <taxon>Microascales</taxon>
        <taxon>Ceratocystidaceae</taxon>
        <taxon>Ceratocystis</taxon>
    </lineage>
</organism>
<dbReference type="Pfam" id="PF06032">
    <property type="entry name" value="S-Me-THD_N"/>
    <property type="match status" value="1"/>
</dbReference>
<dbReference type="SUPFAM" id="SSF160991">
    <property type="entry name" value="CV3147-like"/>
    <property type="match status" value="1"/>
</dbReference>
<dbReference type="Gene3D" id="3.30.420.40">
    <property type="match status" value="1"/>
</dbReference>
<dbReference type="InterPro" id="IPR027479">
    <property type="entry name" value="S-Me-THD_N_sf"/>
</dbReference>
<dbReference type="InterPro" id="IPR024071">
    <property type="entry name" value="S-Me-THD_C_sf"/>
</dbReference>
<feature type="domain" description="S-Me-THD N-terminal" evidence="3">
    <location>
        <begin position="603"/>
        <end position="763"/>
    </location>
</feature>
<evidence type="ECO:0000259" key="2">
    <source>
        <dbReference type="Pfam" id="PF05378"/>
    </source>
</evidence>
<proteinExistence type="predicted"/>
<evidence type="ECO:0000313" key="5">
    <source>
        <dbReference type="EMBL" id="KAL2889864.1"/>
    </source>
</evidence>
<name>A0ABR4MNS3_9PEZI</name>
<feature type="domain" description="S-Me-THD-like C-terminal" evidence="4">
    <location>
        <begin position="769"/>
        <end position="971"/>
    </location>
</feature>
<dbReference type="PANTHER" id="PTHR11365">
    <property type="entry name" value="5-OXOPROLINASE RELATED"/>
    <property type="match status" value="1"/>
</dbReference>
<dbReference type="Gene3D" id="3.40.1610.10">
    <property type="entry name" value="CV3147-like domain"/>
    <property type="match status" value="1"/>
</dbReference>
<keyword evidence="6" id="KW-1185">Reference proteome</keyword>
<dbReference type="Pfam" id="PF05378">
    <property type="entry name" value="Hydant_A_N"/>
    <property type="match status" value="1"/>
</dbReference>
<evidence type="ECO:0000259" key="3">
    <source>
        <dbReference type="Pfam" id="PF06032"/>
    </source>
</evidence>
<dbReference type="InterPro" id="IPR045079">
    <property type="entry name" value="Oxoprolinase-like"/>
</dbReference>
<dbReference type="SUPFAM" id="SSF53067">
    <property type="entry name" value="Actin-like ATPase domain"/>
    <property type="match status" value="2"/>
</dbReference>
<dbReference type="InterPro" id="IPR010318">
    <property type="entry name" value="S-Me-THD_N"/>
</dbReference>
<accession>A0ABR4MNS3</accession>
<evidence type="ECO:0008006" key="7">
    <source>
        <dbReference type="Google" id="ProtNLM"/>
    </source>
</evidence>
<dbReference type="InterPro" id="IPR043129">
    <property type="entry name" value="ATPase_NBD"/>
</dbReference>
<evidence type="ECO:0000259" key="4">
    <source>
        <dbReference type="Pfam" id="PF20906"/>
    </source>
</evidence>
<comment type="caution">
    <text evidence="5">The sequence shown here is derived from an EMBL/GenBank/DDBJ whole genome shotgun (WGS) entry which is preliminary data.</text>
</comment>
<dbReference type="InterPro" id="IPR002821">
    <property type="entry name" value="Hydantoinase_A"/>
</dbReference>
<reference evidence="5 6" key="1">
    <citation type="submission" date="2020-05" db="EMBL/GenBank/DDBJ databases">
        <title>Ceratocystis lukuohia genome.</title>
        <authorList>
            <person name="Harrington T.C."/>
            <person name="Kim K."/>
            <person name="Mayers C.G."/>
        </authorList>
    </citation>
    <scope>NUCLEOTIDE SEQUENCE [LARGE SCALE GENOMIC DNA]</scope>
    <source>
        <strain evidence="5 6">C4212</strain>
    </source>
</reference>
<dbReference type="GeneID" id="98116039"/>
<protein>
    <recommendedName>
        <fullName evidence="7">Hydantoin utilization protein A</fullName>
    </recommendedName>
</protein>
<dbReference type="Pfam" id="PF20906">
    <property type="entry name" value="S-Me-THD_C"/>
    <property type="match status" value="1"/>
</dbReference>
<gene>
    <name evidence="5" type="ORF">HOO65_020406</name>
</gene>
<dbReference type="Gene3D" id="2.40.390.10">
    <property type="entry name" value="CV3147-like"/>
    <property type="match status" value="1"/>
</dbReference>